<evidence type="ECO:0000313" key="2">
    <source>
        <dbReference type="Proteomes" id="UP000011744"/>
    </source>
</evidence>
<name>M3A534_9PROT</name>
<evidence type="ECO:0000313" key="1">
    <source>
        <dbReference type="EMBL" id="EME67574.1"/>
    </source>
</evidence>
<sequence length="78" mass="9042">MVNDRLDHALAFWDFDEIQQAANILVTSMLISPIIYHCRFLRIKSQMPTPCVSCGAQKSDIQNFYLEFYRSMNGKVNP</sequence>
<dbReference type="AlphaFoldDB" id="M3A534"/>
<dbReference type="Proteomes" id="UP000011744">
    <property type="component" value="Unassembled WGS sequence"/>
</dbReference>
<gene>
    <name evidence="1" type="ORF">H261_22823</name>
</gene>
<proteinExistence type="predicted"/>
<dbReference type="EMBL" id="AONQ01000140">
    <property type="protein sequence ID" value="EME67574.1"/>
    <property type="molecule type" value="Genomic_DNA"/>
</dbReference>
<organism evidence="1 2">
    <name type="scientific">Paramagnetospirillum caucaseum</name>
    <dbReference type="NCBI Taxonomy" id="1244869"/>
    <lineage>
        <taxon>Bacteria</taxon>
        <taxon>Pseudomonadati</taxon>
        <taxon>Pseudomonadota</taxon>
        <taxon>Alphaproteobacteria</taxon>
        <taxon>Rhodospirillales</taxon>
        <taxon>Magnetospirillaceae</taxon>
        <taxon>Paramagnetospirillum</taxon>
    </lineage>
</organism>
<accession>M3A534</accession>
<reference evidence="1 2" key="1">
    <citation type="journal article" date="2014" name="Genome Announc.">
        <title>Draft Genome Sequence of Magnetospirillum sp. Strain SO-1, a Freshwater Magnetotactic Bacterium Isolated from the Ol'khovka River, Russia.</title>
        <authorList>
            <person name="Grouzdev D.S."/>
            <person name="Dziuba M.V."/>
            <person name="Sukhacheva M.S."/>
            <person name="Mardanov A.V."/>
            <person name="Beletskiy A.V."/>
            <person name="Kuznetsov B.B."/>
            <person name="Skryabin K.G."/>
        </authorList>
    </citation>
    <scope>NUCLEOTIDE SEQUENCE [LARGE SCALE GENOMIC DNA]</scope>
    <source>
        <strain evidence="1 2">SO-1</strain>
    </source>
</reference>
<keyword evidence="2" id="KW-1185">Reference proteome</keyword>
<protein>
    <submittedName>
        <fullName evidence="1">Uncharacterized protein</fullName>
    </submittedName>
</protein>
<comment type="caution">
    <text evidence="1">The sequence shown here is derived from an EMBL/GenBank/DDBJ whole genome shotgun (WGS) entry which is preliminary data.</text>
</comment>